<dbReference type="InterPro" id="IPR011009">
    <property type="entry name" value="Kinase-like_dom_sf"/>
</dbReference>
<dbReference type="Proteomes" id="UP000823851">
    <property type="component" value="Unassembled WGS sequence"/>
</dbReference>
<accession>A0A9D2TY01</accession>
<dbReference type="AlphaFoldDB" id="A0A9D2TY01"/>
<dbReference type="InterPro" id="IPR047175">
    <property type="entry name" value="CotS-like"/>
</dbReference>
<reference evidence="2" key="2">
    <citation type="submission" date="2021-04" db="EMBL/GenBank/DDBJ databases">
        <authorList>
            <person name="Gilroy R."/>
        </authorList>
    </citation>
    <scope>NUCLEOTIDE SEQUENCE</scope>
    <source>
        <strain evidence="2">ChiHjej8B7-25341</strain>
    </source>
</reference>
<dbReference type="GO" id="GO:0042601">
    <property type="term" value="C:endospore-forming forespore"/>
    <property type="evidence" value="ECO:0007669"/>
    <property type="project" value="TreeGrafter"/>
</dbReference>
<dbReference type="Gene3D" id="3.90.1200.10">
    <property type="match status" value="1"/>
</dbReference>
<dbReference type="Gene3D" id="3.30.200.20">
    <property type="entry name" value="Phosphorylase Kinase, domain 1"/>
    <property type="match status" value="1"/>
</dbReference>
<evidence type="ECO:0000259" key="1">
    <source>
        <dbReference type="Pfam" id="PF01636"/>
    </source>
</evidence>
<dbReference type="InterPro" id="IPR002575">
    <property type="entry name" value="Aminoglycoside_PTrfase"/>
</dbReference>
<sequence length="327" mass="38390">MNDRAVSIFENYDVKILGTAKGRGALLAETEQGWLILKEYRGPEARLEIQEKLLLAVRDAGFTGVEQLLRNKEGELLSRDQDRTAYIVKTWFEGRECNLRDVKECQNAVRALGRLHLAMEQPQLAAQYGGHPFSLEKEYARHNRELKKVRRYLREKGRKSDFERFLLHHYDRFYEKALETEEQLKTEAGNGADAADDARGCFCHGDFQHHNLLCCRDGFAVINFEKYLPDNPVRDLYLFLRKLLEKNAWSSSIALSIMTAYETQRTLSDQDRKQLYYRFAYPEKFWKIVNFYYNSGKAWIPGRNREKLENLLRQEPEKKAFLDSVLK</sequence>
<name>A0A9D2TY01_9FIRM</name>
<protein>
    <submittedName>
        <fullName evidence="2">Phosphotransferase</fullName>
    </submittedName>
</protein>
<reference evidence="2" key="1">
    <citation type="journal article" date="2021" name="PeerJ">
        <title>Extensive microbial diversity within the chicken gut microbiome revealed by metagenomics and culture.</title>
        <authorList>
            <person name="Gilroy R."/>
            <person name="Ravi A."/>
            <person name="Getino M."/>
            <person name="Pursley I."/>
            <person name="Horton D.L."/>
            <person name="Alikhan N.F."/>
            <person name="Baker D."/>
            <person name="Gharbi K."/>
            <person name="Hall N."/>
            <person name="Watson M."/>
            <person name="Adriaenssens E.M."/>
            <person name="Foster-Nyarko E."/>
            <person name="Jarju S."/>
            <person name="Secka A."/>
            <person name="Antonio M."/>
            <person name="Oren A."/>
            <person name="Chaudhuri R.R."/>
            <person name="La Ragione R."/>
            <person name="Hildebrand F."/>
            <person name="Pallen M.J."/>
        </authorList>
    </citation>
    <scope>NUCLEOTIDE SEQUENCE</scope>
    <source>
        <strain evidence="2">ChiHjej8B7-25341</strain>
    </source>
</reference>
<evidence type="ECO:0000313" key="3">
    <source>
        <dbReference type="Proteomes" id="UP000823851"/>
    </source>
</evidence>
<evidence type="ECO:0000313" key="2">
    <source>
        <dbReference type="EMBL" id="HJD30731.1"/>
    </source>
</evidence>
<comment type="caution">
    <text evidence="2">The sequence shown here is derived from an EMBL/GenBank/DDBJ whole genome shotgun (WGS) entry which is preliminary data.</text>
</comment>
<dbReference type="SUPFAM" id="SSF56112">
    <property type="entry name" value="Protein kinase-like (PK-like)"/>
    <property type="match status" value="1"/>
</dbReference>
<gene>
    <name evidence="2" type="ORF">H9912_02200</name>
</gene>
<proteinExistence type="predicted"/>
<dbReference type="EMBL" id="DWUW01000062">
    <property type="protein sequence ID" value="HJD30731.1"/>
    <property type="molecule type" value="Genomic_DNA"/>
</dbReference>
<dbReference type="PANTHER" id="PTHR39179:SF1">
    <property type="entry name" value="SPORE COAT PROTEIN I"/>
    <property type="match status" value="1"/>
</dbReference>
<dbReference type="PANTHER" id="PTHR39179">
    <property type="entry name" value="SPORE COAT PROTEIN I"/>
    <property type="match status" value="1"/>
</dbReference>
<organism evidence="2 3">
    <name type="scientific">Candidatus Eisenbergiella stercorigallinarum</name>
    <dbReference type="NCBI Taxonomy" id="2838557"/>
    <lineage>
        <taxon>Bacteria</taxon>
        <taxon>Bacillati</taxon>
        <taxon>Bacillota</taxon>
        <taxon>Clostridia</taxon>
        <taxon>Lachnospirales</taxon>
        <taxon>Lachnospiraceae</taxon>
        <taxon>Eisenbergiella</taxon>
    </lineage>
</organism>
<feature type="domain" description="Aminoglycoside phosphotransferase" evidence="1">
    <location>
        <begin position="29"/>
        <end position="247"/>
    </location>
</feature>
<dbReference type="Pfam" id="PF01636">
    <property type="entry name" value="APH"/>
    <property type="match status" value="1"/>
</dbReference>